<gene>
    <name evidence="2" type="ORF">PRELSG_0210500</name>
</gene>
<reference evidence="2 3" key="1">
    <citation type="submission" date="2015-04" db="EMBL/GenBank/DDBJ databases">
        <authorList>
            <consortium name="Pathogen Informatics"/>
        </authorList>
    </citation>
    <scope>NUCLEOTIDE SEQUENCE [LARGE SCALE GENOMIC DNA]</scope>
    <source>
        <strain evidence="2 3">SGS1</strain>
    </source>
</reference>
<organism evidence="2 3">
    <name type="scientific">Plasmodium relictum</name>
    <dbReference type="NCBI Taxonomy" id="85471"/>
    <lineage>
        <taxon>Eukaryota</taxon>
        <taxon>Sar</taxon>
        <taxon>Alveolata</taxon>
        <taxon>Apicomplexa</taxon>
        <taxon>Aconoidasida</taxon>
        <taxon>Haemosporida</taxon>
        <taxon>Plasmodiidae</taxon>
        <taxon>Plasmodium</taxon>
        <taxon>Plasmodium (Haemamoeba)</taxon>
    </lineage>
</organism>
<feature type="coiled-coil region" evidence="1">
    <location>
        <begin position="1103"/>
        <end position="1165"/>
    </location>
</feature>
<evidence type="ECO:0000256" key="1">
    <source>
        <dbReference type="SAM" id="Coils"/>
    </source>
</evidence>
<evidence type="ECO:0000313" key="3">
    <source>
        <dbReference type="Proteomes" id="UP000220158"/>
    </source>
</evidence>
<keyword evidence="3" id="KW-1185">Reference proteome</keyword>
<accession>A0A1J1HDR2</accession>
<dbReference type="Proteomes" id="UP000220158">
    <property type="component" value="Chromosome 2"/>
</dbReference>
<dbReference type="OrthoDB" id="372449at2759"/>
<sequence>MKLDYLKARNKKDNGNFLYENNYDKEKTEIVDICKDNNLQKEEKIDKNEGRLKMQQSFEMENKTLNDEVKENEINNINENSMIEKKSNEFKSNNNYIISLNEEDLKSDNICESKETSISAEEKIKSEKYQEDISHNNCLNNKNNYNLVKEINCAENTKNEIFEKVKNSKNEENAKGDSQFNTNKKTNTCVYEKKELCDNTCKKNNNVKSNSFSSDKKIQNNDIKCVNDIKIDNCPLIEDSTIITKNYIKNIDIFKYNEKEKMIELHKNDKNTNINIYKRMYQSYILLKREHQELIEENRKKIERNKKLKYELQNLKNNNYYSNFFFRHDSDNLFDDLASGFSSILKWINIENKIVQKNPINNNQKNNNNFLQNDKNAGKNCQIISQNKINIKKKKKVIYQKQESKLLNNDLSSKKKDFIKIEHHHNKEIQQLNQKILINANKGDKLNKNEICENDTFKTTNDTMIHDACIVENNEDIKNITKKGLKENSTNNKNIDENLIKNDNFISEENISNEKKVDTNLIYKESFISNDKVDCDKSINKNVEKKENFINNENDISDDKSLDKSLISDKKLEENNLSFHVNDNISINNKCFDKNKNIGRNKNIEKDYNTKEKINVSNIPKKKEGTSNLVNSSKVQKIKKNSFLWEKENAFKKKEIKYYYNKECEKAKCFYKQNNSLLLNDSINENIIDYIKKKLNNRIRNMKKISKNGNLEKSVFHICNYKEDKYIPLNLSHFFIINENMHSDIDLSLNHLKNIDFILKKKKKKNLINKSNNIKKNIIMYTSNDGNKDKHLNLTNDLRKNVTNNINVQMNKNNNSHYNEINIRDIYDDYPKKKKDYNFKHSHINCNYENGENSKEKKFYFLNNIKEKYFCIVNKSGKNMINKNFKNIKNKSMKKIYTIIQKNNINFIFNRIGGIEKKNNKNNKTSIYKFKLINNRKNEISLHILKKNSKYRMIFTNVFPNNSLFYHKKYFMLRTKKFPFYKGIINNNDREREFLKEKKKKIEIENILKYNVNKNENNIFFSNSITNKEYILKKENKIFNENNSIIKKDCAYKNNSEEEYEVDIYDKNESIERIMEYTKSDEVSIITRKEVESTSNNEDIIKIEKMKQEKDKSNKINEKMKDDIFENNVDISVNSELLKQFKELLTEHIESLNILSKKIDKIENENNCEVIIMGIKLVLNDKYIFLLVDALNSIENIVCKWINKNKEIIKSYIRSNSKIYKFFKYYDINIYIFFCNLLNILENYIEQFPFYFSISFEDLFYVF</sequence>
<protein>
    <submittedName>
        <fullName evidence="2">Uncharacterized protein</fullName>
    </submittedName>
</protein>
<name>A0A1J1HDR2_PLARL</name>
<feature type="coiled-coil region" evidence="1">
    <location>
        <begin position="288"/>
        <end position="318"/>
    </location>
</feature>
<proteinExistence type="predicted"/>
<dbReference type="VEuPathDB" id="PlasmoDB:PRELSG_0210500"/>
<dbReference type="AlphaFoldDB" id="A0A1J1HDR2"/>
<dbReference type="EMBL" id="LN835297">
    <property type="protein sequence ID" value="CRH03080.1"/>
    <property type="molecule type" value="Genomic_DNA"/>
</dbReference>
<keyword evidence="1" id="KW-0175">Coiled coil</keyword>
<evidence type="ECO:0000313" key="2">
    <source>
        <dbReference type="EMBL" id="CRH03080.1"/>
    </source>
</evidence>